<dbReference type="Proteomes" id="UP000302139">
    <property type="component" value="Unassembled WGS sequence"/>
</dbReference>
<evidence type="ECO:0000313" key="3">
    <source>
        <dbReference type="EMBL" id="GDY79678.1"/>
    </source>
</evidence>
<feature type="compositionally biased region" description="Low complexity" evidence="1">
    <location>
        <begin position="65"/>
        <end position="76"/>
    </location>
</feature>
<dbReference type="Proteomes" id="UP000299211">
    <property type="component" value="Unassembled WGS sequence"/>
</dbReference>
<dbReference type="AlphaFoldDB" id="A0A4D4MBX2"/>
<dbReference type="EMBL" id="BJHY01000002">
    <property type="protein sequence ID" value="GDY79678.1"/>
    <property type="molecule type" value="Genomic_DNA"/>
</dbReference>
<sequence>MPDYDRRPSLWRPGRLALPASSAYPEAVELVTRLYRFGFDTVDHSPLSESWTGQFVPPKIDRTGIRGSPRGRVPVGGESGLLRTASARPARYGALVKERR</sequence>
<protein>
    <submittedName>
        <fullName evidence="2">Uncharacterized protein</fullName>
    </submittedName>
</protein>
<reference evidence="2 5" key="2">
    <citation type="submission" date="2019-04" db="EMBL/GenBank/DDBJ databases">
        <title>Draft genome sequences of Streptomyces avermitilis NBRC 14893.</title>
        <authorList>
            <person name="Komaki H."/>
            <person name="Tamura T."/>
            <person name="Hosoyama A."/>
        </authorList>
    </citation>
    <scope>NUCLEOTIDE SEQUENCE [LARGE SCALE GENOMIC DNA]</scope>
    <source>
        <strain evidence="2 5">NBRC 14893</strain>
    </source>
</reference>
<organism evidence="2 5">
    <name type="scientific">Streptomyces avermitilis</name>
    <dbReference type="NCBI Taxonomy" id="33903"/>
    <lineage>
        <taxon>Bacteria</taxon>
        <taxon>Bacillati</taxon>
        <taxon>Actinomycetota</taxon>
        <taxon>Actinomycetes</taxon>
        <taxon>Kitasatosporales</taxon>
        <taxon>Streptomycetaceae</taxon>
        <taxon>Streptomyces</taxon>
    </lineage>
</organism>
<reference evidence="3 4" key="1">
    <citation type="submission" date="2019-04" db="EMBL/GenBank/DDBJ databases">
        <title>Draft genome sequences of Streptomyces avermitilis ATCC 31267.</title>
        <authorList>
            <person name="Komaki H."/>
            <person name="Tamura T."/>
            <person name="Hosoyama A."/>
        </authorList>
    </citation>
    <scope>NUCLEOTIDE SEQUENCE [LARGE SCALE GENOMIC DNA]</scope>
    <source>
        <strain evidence="3 4">ATCC 31267</strain>
    </source>
</reference>
<accession>A0A4D4MBX2</accession>
<comment type="caution">
    <text evidence="2">The sequence shown here is derived from an EMBL/GenBank/DDBJ whole genome shotgun (WGS) entry which is preliminary data.</text>
</comment>
<evidence type="ECO:0000256" key="1">
    <source>
        <dbReference type="SAM" id="MobiDB-lite"/>
    </source>
</evidence>
<evidence type="ECO:0000313" key="5">
    <source>
        <dbReference type="Proteomes" id="UP000302139"/>
    </source>
</evidence>
<gene>
    <name evidence="2" type="ORF">SAV14893_088230</name>
    <name evidence="3" type="ORF">SAV31267_091630</name>
</gene>
<feature type="region of interest" description="Disordered" evidence="1">
    <location>
        <begin position="58"/>
        <end position="80"/>
    </location>
</feature>
<evidence type="ECO:0000313" key="2">
    <source>
        <dbReference type="EMBL" id="GDY69430.1"/>
    </source>
</evidence>
<name>A0A4D4MBX2_STRAX</name>
<proteinExistence type="predicted"/>
<evidence type="ECO:0000313" key="4">
    <source>
        <dbReference type="Proteomes" id="UP000299211"/>
    </source>
</evidence>
<dbReference type="EMBL" id="BJHX01000002">
    <property type="protein sequence ID" value="GDY69430.1"/>
    <property type="molecule type" value="Genomic_DNA"/>
</dbReference>